<sequence>MTNTTRVGAITDNGVVIHRHFTRANCLCITTPLSVIATLHCKSNSRRSAGKVYAVYETNFILQEYRSNHSGFWKKRLKKGQRNLLHLEEVFQLVFECQRLYRENECRQDDREINAKYGQSLMQRMTEKFSEDAVVKYG</sequence>
<comment type="caution">
    <text evidence="1">The sequence shown here is derived from an EMBL/GenBank/DDBJ whole genome shotgun (WGS) entry which is preliminary data.</text>
</comment>
<keyword evidence="2" id="KW-1185">Reference proteome</keyword>
<evidence type="ECO:0000313" key="2">
    <source>
        <dbReference type="Proteomes" id="UP001055811"/>
    </source>
</evidence>
<protein>
    <submittedName>
        <fullName evidence="1">Uncharacterized protein</fullName>
    </submittedName>
</protein>
<reference evidence="2" key="1">
    <citation type="journal article" date="2022" name="Mol. Ecol. Resour.">
        <title>The genomes of chicory, endive, great burdock and yacon provide insights into Asteraceae palaeo-polyploidization history and plant inulin production.</title>
        <authorList>
            <person name="Fan W."/>
            <person name="Wang S."/>
            <person name="Wang H."/>
            <person name="Wang A."/>
            <person name="Jiang F."/>
            <person name="Liu H."/>
            <person name="Zhao H."/>
            <person name="Xu D."/>
            <person name="Zhang Y."/>
        </authorList>
    </citation>
    <scope>NUCLEOTIDE SEQUENCE [LARGE SCALE GENOMIC DNA]</scope>
    <source>
        <strain evidence="2">cv. Punajuju</strain>
    </source>
</reference>
<accession>A0ACB9F6U4</accession>
<organism evidence="1 2">
    <name type="scientific">Cichorium intybus</name>
    <name type="common">Chicory</name>
    <dbReference type="NCBI Taxonomy" id="13427"/>
    <lineage>
        <taxon>Eukaryota</taxon>
        <taxon>Viridiplantae</taxon>
        <taxon>Streptophyta</taxon>
        <taxon>Embryophyta</taxon>
        <taxon>Tracheophyta</taxon>
        <taxon>Spermatophyta</taxon>
        <taxon>Magnoliopsida</taxon>
        <taxon>eudicotyledons</taxon>
        <taxon>Gunneridae</taxon>
        <taxon>Pentapetalae</taxon>
        <taxon>asterids</taxon>
        <taxon>campanulids</taxon>
        <taxon>Asterales</taxon>
        <taxon>Asteraceae</taxon>
        <taxon>Cichorioideae</taxon>
        <taxon>Cichorieae</taxon>
        <taxon>Cichoriinae</taxon>
        <taxon>Cichorium</taxon>
    </lineage>
</organism>
<gene>
    <name evidence="1" type="ORF">L2E82_16686</name>
</gene>
<dbReference type="EMBL" id="CM042011">
    <property type="protein sequence ID" value="KAI3766621.1"/>
    <property type="molecule type" value="Genomic_DNA"/>
</dbReference>
<dbReference type="Proteomes" id="UP001055811">
    <property type="component" value="Linkage Group LG03"/>
</dbReference>
<name>A0ACB9F6U4_CICIN</name>
<reference evidence="1 2" key="2">
    <citation type="journal article" date="2022" name="Mol. Ecol. Resour.">
        <title>The genomes of chicory, endive, great burdock and yacon provide insights into Asteraceae paleo-polyploidization history and plant inulin production.</title>
        <authorList>
            <person name="Fan W."/>
            <person name="Wang S."/>
            <person name="Wang H."/>
            <person name="Wang A."/>
            <person name="Jiang F."/>
            <person name="Liu H."/>
            <person name="Zhao H."/>
            <person name="Xu D."/>
            <person name="Zhang Y."/>
        </authorList>
    </citation>
    <scope>NUCLEOTIDE SEQUENCE [LARGE SCALE GENOMIC DNA]</scope>
    <source>
        <strain evidence="2">cv. Punajuju</strain>
        <tissue evidence="1">Leaves</tissue>
    </source>
</reference>
<proteinExistence type="predicted"/>
<evidence type="ECO:0000313" key="1">
    <source>
        <dbReference type="EMBL" id="KAI3766621.1"/>
    </source>
</evidence>